<sequence length="73" mass="8443">MDEVITCKCGNQAWVIGEMGARCSRCNYWIPCTDGFYQECREQMEQDPRLTRKRQGSHNEKAKDGAEENAIQK</sequence>
<evidence type="ECO:0000256" key="1">
    <source>
        <dbReference type="SAM" id="MobiDB-lite"/>
    </source>
</evidence>
<organism evidence="2">
    <name type="scientific">marine sediment metagenome</name>
    <dbReference type="NCBI Taxonomy" id="412755"/>
    <lineage>
        <taxon>unclassified sequences</taxon>
        <taxon>metagenomes</taxon>
        <taxon>ecological metagenomes</taxon>
    </lineage>
</organism>
<gene>
    <name evidence="2" type="ORF">LCGC14_0297980</name>
</gene>
<reference evidence="2" key="1">
    <citation type="journal article" date="2015" name="Nature">
        <title>Complex archaea that bridge the gap between prokaryotes and eukaryotes.</title>
        <authorList>
            <person name="Spang A."/>
            <person name="Saw J.H."/>
            <person name="Jorgensen S.L."/>
            <person name="Zaremba-Niedzwiedzka K."/>
            <person name="Martijn J."/>
            <person name="Lind A.E."/>
            <person name="van Eijk R."/>
            <person name="Schleper C."/>
            <person name="Guy L."/>
            <person name="Ettema T.J."/>
        </authorList>
    </citation>
    <scope>NUCLEOTIDE SEQUENCE</scope>
</reference>
<feature type="region of interest" description="Disordered" evidence="1">
    <location>
        <begin position="47"/>
        <end position="73"/>
    </location>
</feature>
<dbReference type="EMBL" id="LAZR01000183">
    <property type="protein sequence ID" value="KKN83559.1"/>
    <property type="molecule type" value="Genomic_DNA"/>
</dbReference>
<feature type="compositionally biased region" description="Basic and acidic residues" evidence="1">
    <location>
        <begin position="57"/>
        <end position="66"/>
    </location>
</feature>
<comment type="caution">
    <text evidence="2">The sequence shown here is derived from an EMBL/GenBank/DDBJ whole genome shotgun (WGS) entry which is preliminary data.</text>
</comment>
<proteinExistence type="predicted"/>
<evidence type="ECO:0000313" key="2">
    <source>
        <dbReference type="EMBL" id="KKN83559.1"/>
    </source>
</evidence>
<accession>A0A0F9TW53</accession>
<name>A0A0F9TW53_9ZZZZ</name>
<protein>
    <submittedName>
        <fullName evidence="2">Uncharacterized protein</fullName>
    </submittedName>
</protein>
<dbReference type="AlphaFoldDB" id="A0A0F9TW53"/>